<keyword evidence="2" id="KW-1185">Reference proteome</keyword>
<organism evidence="1 2">
    <name type="scientific">Sneathiella chinensis</name>
    <dbReference type="NCBI Taxonomy" id="349750"/>
    <lineage>
        <taxon>Bacteria</taxon>
        <taxon>Pseudomonadati</taxon>
        <taxon>Pseudomonadota</taxon>
        <taxon>Alphaproteobacteria</taxon>
        <taxon>Sneathiellales</taxon>
        <taxon>Sneathiellaceae</taxon>
        <taxon>Sneathiella</taxon>
    </lineage>
</organism>
<gene>
    <name evidence="1" type="ORF">GCM10007924_02000</name>
</gene>
<reference evidence="1" key="2">
    <citation type="submission" date="2023-01" db="EMBL/GenBank/DDBJ databases">
        <title>Draft genome sequence of Sneathiella chinensis strain NBRC 103408.</title>
        <authorList>
            <person name="Sun Q."/>
            <person name="Mori K."/>
        </authorList>
    </citation>
    <scope>NUCLEOTIDE SEQUENCE</scope>
    <source>
        <strain evidence="1">NBRC 103408</strain>
    </source>
</reference>
<accession>A0ABQ5TZD9</accession>
<dbReference type="RefSeq" id="WP_169559013.1">
    <property type="nucleotide sequence ID" value="NZ_BSNF01000001.1"/>
</dbReference>
<sequence>MIDDIKSYASGCGFSVTIDGQSYDVPSSSSIRDLPLIDDWISDQRPSTAPAARRPIDEETIHRLLDLASSRWFRRSVAAEFRKGPDGPDGEKE</sequence>
<protein>
    <submittedName>
        <fullName evidence="1">Uncharacterized protein</fullName>
    </submittedName>
</protein>
<dbReference type="Proteomes" id="UP001161409">
    <property type="component" value="Unassembled WGS sequence"/>
</dbReference>
<proteinExistence type="predicted"/>
<reference evidence="1" key="1">
    <citation type="journal article" date="2014" name="Int. J. Syst. Evol. Microbiol.">
        <title>Complete genome of a new Firmicutes species belonging to the dominant human colonic microbiota ('Ruminococcus bicirculans') reveals two chromosomes and a selective capacity to utilize plant glucans.</title>
        <authorList>
            <consortium name="NISC Comparative Sequencing Program"/>
            <person name="Wegmann U."/>
            <person name="Louis P."/>
            <person name="Goesmann A."/>
            <person name="Henrissat B."/>
            <person name="Duncan S.H."/>
            <person name="Flint H.J."/>
        </authorList>
    </citation>
    <scope>NUCLEOTIDE SEQUENCE</scope>
    <source>
        <strain evidence="1">NBRC 103408</strain>
    </source>
</reference>
<name>A0ABQ5TZD9_9PROT</name>
<evidence type="ECO:0000313" key="1">
    <source>
        <dbReference type="EMBL" id="GLQ04979.1"/>
    </source>
</evidence>
<dbReference type="EMBL" id="BSNF01000001">
    <property type="protein sequence ID" value="GLQ04979.1"/>
    <property type="molecule type" value="Genomic_DNA"/>
</dbReference>
<evidence type="ECO:0000313" key="2">
    <source>
        <dbReference type="Proteomes" id="UP001161409"/>
    </source>
</evidence>
<comment type="caution">
    <text evidence="1">The sequence shown here is derived from an EMBL/GenBank/DDBJ whole genome shotgun (WGS) entry which is preliminary data.</text>
</comment>